<keyword evidence="3" id="KW-1185">Reference proteome</keyword>
<feature type="transmembrane region" description="Helical" evidence="1">
    <location>
        <begin position="16"/>
        <end position="36"/>
    </location>
</feature>
<reference evidence="2 3" key="1">
    <citation type="submission" date="2020-02" db="EMBL/GenBank/DDBJ databases">
        <title>Draft genome sequence of Lactococcus sp. Hs30E4-3.</title>
        <authorList>
            <person name="Noda S."/>
            <person name="Yuki M."/>
            <person name="Ohkuma M."/>
        </authorList>
    </citation>
    <scope>NUCLEOTIDE SEQUENCE [LARGE SCALE GENOMIC DNA]</scope>
    <source>
        <strain evidence="2 3">Hs30E4-3</strain>
    </source>
</reference>
<evidence type="ECO:0000313" key="2">
    <source>
        <dbReference type="EMBL" id="GFH41977.1"/>
    </source>
</evidence>
<keyword evidence="1" id="KW-0812">Transmembrane</keyword>
<sequence length="149" mass="16602">MAKDNTEQKQAYRNKGLISAAFILLIVLLLVNLSVLNQVKKVVKSDTANAKILKKLWDEEQNGRGENGLQSYTFEVYYAPSTKEAPTMKENWQTNPDTKLTFVEATSRVAAREATMNKEKIDDSQILAVVNPDGTTTDGWMAPVVPIVK</sequence>
<keyword evidence="1" id="KW-0472">Membrane</keyword>
<dbReference type="RefSeq" id="WP_172207751.1">
    <property type="nucleotide sequence ID" value="NZ_BLLI01000009.1"/>
</dbReference>
<dbReference type="EMBL" id="BLLI01000009">
    <property type="protein sequence ID" value="GFH41977.1"/>
    <property type="molecule type" value="Genomic_DNA"/>
</dbReference>
<gene>
    <name evidence="2" type="ORF">Hs30E_05280</name>
</gene>
<name>A0A6A0BDS1_9LACT</name>
<proteinExistence type="predicted"/>
<organism evidence="2 3">
    <name type="scientific">Pseudolactococcus hodotermopsidis</name>
    <dbReference type="NCBI Taxonomy" id="2709157"/>
    <lineage>
        <taxon>Bacteria</taxon>
        <taxon>Bacillati</taxon>
        <taxon>Bacillota</taxon>
        <taxon>Bacilli</taxon>
        <taxon>Lactobacillales</taxon>
        <taxon>Streptococcaceae</taxon>
        <taxon>Pseudolactococcus</taxon>
    </lineage>
</organism>
<accession>A0A6A0BDS1</accession>
<comment type="caution">
    <text evidence="2">The sequence shown here is derived from an EMBL/GenBank/DDBJ whole genome shotgun (WGS) entry which is preliminary data.</text>
</comment>
<evidence type="ECO:0000313" key="3">
    <source>
        <dbReference type="Proteomes" id="UP000480303"/>
    </source>
</evidence>
<protein>
    <submittedName>
        <fullName evidence="2">Uncharacterized protein</fullName>
    </submittedName>
</protein>
<dbReference type="AlphaFoldDB" id="A0A6A0BDS1"/>
<evidence type="ECO:0000256" key="1">
    <source>
        <dbReference type="SAM" id="Phobius"/>
    </source>
</evidence>
<keyword evidence="1" id="KW-1133">Transmembrane helix</keyword>
<dbReference type="Proteomes" id="UP000480303">
    <property type="component" value="Unassembled WGS sequence"/>
</dbReference>